<proteinExistence type="inferred from homology"/>
<comment type="similarity">
    <text evidence="1">Belongs to the MET18/MMS19 family.</text>
</comment>
<keyword evidence="1" id="KW-0227">DNA damage</keyword>
<evidence type="ECO:0000313" key="4">
    <source>
        <dbReference type="Proteomes" id="UP000308768"/>
    </source>
</evidence>
<dbReference type="GO" id="GO:0016226">
    <property type="term" value="P:iron-sulfur cluster assembly"/>
    <property type="evidence" value="ECO:0007669"/>
    <property type="project" value="UniProtKB-UniRule"/>
</dbReference>
<accession>A0A4U0WUB5</accession>
<dbReference type="STRING" id="331657.A0A4U0WUB5"/>
<evidence type="ECO:0000256" key="1">
    <source>
        <dbReference type="RuleBase" id="RU367072"/>
    </source>
</evidence>
<feature type="non-terminal residue" evidence="3">
    <location>
        <position position="111"/>
    </location>
</feature>
<evidence type="ECO:0000313" key="3">
    <source>
        <dbReference type="EMBL" id="TKA67210.1"/>
    </source>
</evidence>
<dbReference type="PANTHER" id="PTHR12891">
    <property type="entry name" value="DNA REPAIR/TRANSCRIPTION PROTEIN MET18/MMS19"/>
    <property type="match status" value="1"/>
</dbReference>
<dbReference type="PANTHER" id="PTHR12891:SF0">
    <property type="entry name" value="MMS19 NUCLEOTIDE EXCISION REPAIR PROTEIN HOMOLOG"/>
    <property type="match status" value="1"/>
</dbReference>
<sequence>MSDVQLYLFEADKNKTEATRIVFQTARRLESKELKLVDLVESLGEYLNNEEASLRSKSMAYLSEVLGAVPLKVLSRQQRALLCDFILSRIVDDSEGIGSCAKALLALEERG</sequence>
<dbReference type="AlphaFoldDB" id="A0A4U0WUB5"/>
<dbReference type="EMBL" id="NAJN01000935">
    <property type="protein sequence ID" value="TKA67210.1"/>
    <property type="molecule type" value="Genomic_DNA"/>
</dbReference>
<keyword evidence="1" id="KW-0539">Nucleus</keyword>
<keyword evidence="1" id="KW-0234">DNA repair</keyword>
<dbReference type="OrthoDB" id="342900at2759"/>
<dbReference type="InterPro" id="IPR029240">
    <property type="entry name" value="MMS19_N"/>
</dbReference>
<dbReference type="GO" id="GO:0006281">
    <property type="term" value="P:DNA repair"/>
    <property type="evidence" value="ECO:0007669"/>
    <property type="project" value="UniProtKB-UniRule"/>
</dbReference>
<comment type="subcellular location">
    <subcellularLocation>
        <location evidence="1">Nucleus</location>
    </subcellularLocation>
</comment>
<reference evidence="3 4" key="1">
    <citation type="submission" date="2017-03" db="EMBL/GenBank/DDBJ databases">
        <title>Genomes of endolithic fungi from Antarctica.</title>
        <authorList>
            <person name="Coleine C."/>
            <person name="Masonjones S."/>
            <person name="Stajich J.E."/>
        </authorList>
    </citation>
    <scope>NUCLEOTIDE SEQUENCE [LARGE SCALE GENOMIC DNA]</scope>
    <source>
        <strain evidence="3 4">CCFEE 5187</strain>
    </source>
</reference>
<feature type="domain" description="MMS19 N-terminal" evidence="2">
    <location>
        <begin position="40"/>
        <end position="108"/>
    </location>
</feature>
<dbReference type="GO" id="GO:0051604">
    <property type="term" value="P:protein maturation"/>
    <property type="evidence" value="ECO:0007669"/>
    <property type="project" value="UniProtKB-UniRule"/>
</dbReference>
<dbReference type="GO" id="GO:0005634">
    <property type="term" value="C:nucleus"/>
    <property type="evidence" value="ECO:0007669"/>
    <property type="project" value="UniProtKB-SubCell"/>
</dbReference>
<dbReference type="Pfam" id="PF14500">
    <property type="entry name" value="MMS19_N"/>
    <property type="match status" value="1"/>
</dbReference>
<dbReference type="InterPro" id="IPR039920">
    <property type="entry name" value="MMS19"/>
</dbReference>
<gene>
    <name evidence="3" type="ORF">B0A49_05785</name>
</gene>
<evidence type="ECO:0000259" key="2">
    <source>
        <dbReference type="Pfam" id="PF14500"/>
    </source>
</evidence>
<comment type="caution">
    <text evidence="3">The sequence shown here is derived from an EMBL/GenBank/DDBJ whole genome shotgun (WGS) entry which is preliminary data.</text>
</comment>
<protein>
    <recommendedName>
        <fullName evidence="1">MMS19 nucleotide excision repair protein</fullName>
    </recommendedName>
</protein>
<dbReference type="Proteomes" id="UP000308768">
    <property type="component" value="Unassembled WGS sequence"/>
</dbReference>
<organism evidence="3 4">
    <name type="scientific">Cryomyces minteri</name>
    <dbReference type="NCBI Taxonomy" id="331657"/>
    <lineage>
        <taxon>Eukaryota</taxon>
        <taxon>Fungi</taxon>
        <taxon>Dikarya</taxon>
        <taxon>Ascomycota</taxon>
        <taxon>Pezizomycotina</taxon>
        <taxon>Dothideomycetes</taxon>
        <taxon>Dothideomycetes incertae sedis</taxon>
        <taxon>Cryomyces</taxon>
    </lineage>
</organism>
<name>A0A4U0WUB5_9PEZI</name>
<comment type="function">
    <text evidence="1">Key component of the cytosolic iron-sulfur protein assembly (CIA) complex, a multiprotein complex that mediates the incorporation of iron-sulfur cluster into apoproteins specifically involved in DNA metabolism and genomic integrity. In the CIA complex, MMS19 acts as an adapter between early-acting CIA components and a subset of cellular target iron-sulfur proteins.</text>
</comment>
<dbReference type="GO" id="GO:0097361">
    <property type="term" value="C:cytosolic [4Fe-4S] assembly targeting complex"/>
    <property type="evidence" value="ECO:0007669"/>
    <property type="project" value="UniProtKB-UniRule"/>
</dbReference>
<keyword evidence="4" id="KW-1185">Reference proteome</keyword>